<name>A0A2G9C928_9BURK</name>
<dbReference type="Proteomes" id="UP000231501">
    <property type="component" value="Unassembled WGS sequence"/>
</dbReference>
<organism evidence="3 4">
    <name type="scientific">Roseateles chitinivorans</name>
    <dbReference type="NCBI Taxonomy" id="2917965"/>
    <lineage>
        <taxon>Bacteria</taxon>
        <taxon>Pseudomonadati</taxon>
        <taxon>Pseudomonadota</taxon>
        <taxon>Betaproteobacteria</taxon>
        <taxon>Burkholderiales</taxon>
        <taxon>Sphaerotilaceae</taxon>
        <taxon>Roseateles</taxon>
    </lineage>
</organism>
<keyword evidence="4" id="KW-1185">Reference proteome</keyword>
<dbReference type="RefSeq" id="WP_099861915.1">
    <property type="nucleotide sequence ID" value="NZ_PEOG01000029.1"/>
</dbReference>
<dbReference type="Gene3D" id="2.60.40.1120">
    <property type="entry name" value="Carboxypeptidase-like, regulatory domain"/>
    <property type="match status" value="1"/>
</dbReference>
<evidence type="ECO:0000313" key="4">
    <source>
        <dbReference type="Proteomes" id="UP000231501"/>
    </source>
</evidence>
<feature type="signal peptide" evidence="1">
    <location>
        <begin position="1"/>
        <end position="21"/>
    </location>
</feature>
<gene>
    <name evidence="3" type="ORF">CS062_12225</name>
</gene>
<protein>
    <recommendedName>
        <fullName evidence="2">DUF4382 domain-containing protein</fullName>
    </recommendedName>
</protein>
<sequence>MKFTRPLAAGLAAAVLSLLSACGGGSGGDDPPAANMGTLGLSLTDAPTCGFDHVNVAIQKIRVHQSATATDSDAGWAELNFSTPKRVDLLTLTNGVLASLGQIPLQAGHYTQMRLVLAANGGSNPLLNSIVPTGGSEVALDTPSAIQSGVKLNVDITIAANQLADFVLDFDACKSVVTAGNSGKYLLKPVVAVTPNFVSGVSGYVDSTVANGATMVSVQQGGVVVKATAPDSTGKFLLQPVAPGSYTLVITAPGRTTDVVTGLTVAASTVTLLNGATSPLSLGVSMSGTAAGTVTTSLTPIDASVRATQSLLSGEKIEVATRGVDATTGAYSMTLPTSAPMVAAYVAPLGALSFAADAGAAAKYGLEASSGLATKTAGPLTLTAGATTTTNFTFP</sequence>
<reference evidence="3 4" key="1">
    <citation type="submission" date="2017-11" db="EMBL/GenBank/DDBJ databases">
        <title>Draft genome sequence of Mitsuaria sp. HWN-4.</title>
        <authorList>
            <person name="Gundlapally S.R."/>
        </authorList>
    </citation>
    <scope>NUCLEOTIDE SEQUENCE [LARGE SCALE GENOMIC DNA]</scope>
    <source>
        <strain evidence="3 4">HWN-4</strain>
    </source>
</reference>
<feature type="domain" description="DUF4382" evidence="2">
    <location>
        <begin position="37"/>
        <end position="189"/>
    </location>
</feature>
<dbReference type="InterPro" id="IPR025491">
    <property type="entry name" value="DUF4382"/>
</dbReference>
<dbReference type="PROSITE" id="PS51257">
    <property type="entry name" value="PROKAR_LIPOPROTEIN"/>
    <property type="match status" value="1"/>
</dbReference>
<evidence type="ECO:0000259" key="2">
    <source>
        <dbReference type="Pfam" id="PF14321"/>
    </source>
</evidence>
<dbReference type="EMBL" id="PEOG01000029">
    <property type="protein sequence ID" value="PIM52875.1"/>
    <property type="molecule type" value="Genomic_DNA"/>
</dbReference>
<dbReference type="SUPFAM" id="SSF49478">
    <property type="entry name" value="Cna protein B-type domain"/>
    <property type="match status" value="1"/>
</dbReference>
<evidence type="ECO:0000256" key="1">
    <source>
        <dbReference type="SAM" id="SignalP"/>
    </source>
</evidence>
<evidence type="ECO:0000313" key="3">
    <source>
        <dbReference type="EMBL" id="PIM52875.1"/>
    </source>
</evidence>
<dbReference type="Pfam" id="PF14321">
    <property type="entry name" value="DUF4382"/>
    <property type="match status" value="1"/>
</dbReference>
<proteinExistence type="predicted"/>
<feature type="chain" id="PRO_5013829537" description="DUF4382 domain-containing protein" evidence="1">
    <location>
        <begin position="22"/>
        <end position="395"/>
    </location>
</feature>
<dbReference type="OrthoDB" id="2111471at2"/>
<comment type="caution">
    <text evidence="3">The sequence shown here is derived from an EMBL/GenBank/DDBJ whole genome shotgun (WGS) entry which is preliminary data.</text>
</comment>
<dbReference type="AlphaFoldDB" id="A0A2G9C928"/>
<keyword evidence="1" id="KW-0732">Signal</keyword>
<accession>A0A2G9C928</accession>